<dbReference type="SMART" id="SM00119">
    <property type="entry name" value="HECTc"/>
    <property type="match status" value="1"/>
</dbReference>
<reference evidence="10" key="1">
    <citation type="submission" date="2022-08" db="EMBL/GenBank/DDBJ databases">
        <authorList>
            <person name="Gutierrez-Valencia J."/>
        </authorList>
    </citation>
    <scope>NUCLEOTIDE SEQUENCE</scope>
</reference>
<evidence type="ECO:0000256" key="2">
    <source>
        <dbReference type="ARBA" id="ARBA00012485"/>
    </source>
</evidence>
<comment type="caution">
    <text evidence="10">The sequence shown here is derived from an EMBL/GenBank/DDBJ whole genome shotgun (WGS) entry which is preliminary data.</text>
</comment>
<evidence type="ECO:0000256" key="1">
    <source>
        <dbReference type="ARBA" id="ARBA00000885"/>
    </source>
</evidence>
<comment type="catalytic activity">
    <reaction evidence="1">
        <text>S-ubiquitinyl-[E2 ubiquitin-conjugating enzyme]-L-cysteine + [acceptor protein]-L-lysine = [E2 ubiquitin-conjugating enzyme]-L-cysteine + N(6)-ubiquitinyl-[acceptor protein]-L-lysine.</text>
        <dbReference type="EC" id="2.3.2.26"/>
    </reaction>
</comment>
<gene>
    <name evidence="10" type="ORF">LITE_LOCUS37503</name>
</gene>
<dbReference type="AlphaFoldDB" id="A0AAV0PB62"/>
<dbReference type="EMBL" id="CAMGYJ010000008">
    <property type="protein sequence ID" value="CAI0467571.1"/>
    <property type="molecule type" value="Genomic_DNA"/>
</dbReference>
<name>A0AAV0PB62_9ROSI</name>
<dbReference type="PANTHER" id="PTHR45700">
    <property type="entry name" value="UBIQUITIN-PROTEIN LIGASE E3C"/>
    <property type="match status" value="1"/>
</dbReference>
<evidence type="ECO:0000256" key="4">
    <source>
        <dbReference type="ARBA" id="ARBA00022786"/>
    </source>
</evidence>
<dbReference type="EC" id="2.3.2.26" evidence="2"/>
<dbReference type="Proteomes" id="UP001154282">
    <property type="component" value="Unassembled WGS sequence"/>
</dbReference>
<dbReference type="PANTHER" id="PTHR45700:SF6">
    <property type="entry name" value="E3 UBIQUITIN-PROTEIN LIGASE UPL6"/>
    <property type="match status" value="1"/>
</dbReference>
<comment type="function">
    <text evidence="5">Probable E3 ubiquitin-protein ligase which mediates ubiquitination and subsequent proteasomal degradation of target proteins.</text>
</comment>
<dbReference type="Gene3D" id="3.30.2410.10">
    <property type="entry name" value="Hect, E3 ligase catalytic domain"/>
    <property type="match status" value="1"/>
</dbReference>
<feature type="region of interest" description="Disordered" evidence="8">
    <location>
        <begin position="1"/>
        <end position="26"/>
    </location>
</feature>
<comment type="similarity">
    <text evidence="6">Belongs to the UPL family.</text>
</comment>
<evidence type="ECO:0000259" key="9">
    <source>
        <dbReference type="PROSITE" id="PS50237"/>
    </source>
</evidence>
<dbReference type="InterPro" id="IPR035983">
    <property type="entry name" value="Hect_E3_ubiquitin_ligase"/>
</dbReference>
<evidence type="ECO:0000313" key="11">
    <source>
        <dbReference type="Proteomes" id="UP001154282"/>
    </source>
</evidence>
<organism evidence="10 11">
    <name type="scientific">Linum tenue</name>
    <dbReference type="NCBI Taxonomy" id="586396"/>
    <lineage>
        <taxon>Eukaryota</taxon>
        <taxon>Viridiplantae</taxon>
        <taxon>Streptophyta</taxon>
        <taxon>Embryophyta</taxon>
        <taxon>Tracheophyta</taxon>
        <taxon>Spermatophyta</taxon>
        <taxon>Magnoliopsida</taxon>
        <taxon>eudicotyledons</taxon>
        <taxon>Gunneridae</taxon>
        <taxon>Pentapetalae</taxon>
        <taxon>rosids</taxon>
        <taxon>fabids</taxon>
        <taxon>Malpighiales</taxon>
        <taxon>Linaceae</taxon>
        <taxon>Linum</taxon>
    </lineage>
</organism>
<accession>A0AAV0PB62</accession>
<keyword evidence="4 7" id="KW-0833">Ubl conjugation pathway</keyword>
<evidence type="ECO:0000313" key="10">
    <source>
        <dbReference type="EMBL" id="CAI0467571.1"/>
    </source>
</evidence>
<evidence type="ECO:0000256" key="3">
    <source>
        <dbReference type="ARBA" id="ARBA00022679"/>
    </source>
</evidence>
<dbReference type="Gene3D" id="3.90.1750.10">
    <property type="entry name" value="Hect, E3 ligase catalytic domains"/>
    <property type="match status" value="1"/>
</dbReference>
<dbReference type="PROSITE" id="PS50096">
    <property type="entry name" value="IQ"/>
    <property type="match status" value="1"/>
</dbReference>
<dbReference type="GO" id="GO:0061630">
    <property type="term" value="F:ubiquitin protein ligase activity"/>
    <property type="evidence" value="ECO:0007669"/>
    <property type="project" value="UniProtKB-EC"/>
</dbReference>
<evidence type="ECO:0000256" key="8">
    <source>
        <dbReference type="SAM" id="MobiDB-lite"/>
    </source>
</evidence>
<proteinExistence type="inferred from homology"/>
<dbReference type="PROSITE" id="PS50237">
    <property type="entry name" value="HECT"/>
    <property type="match status" value="1"/>
</dbReference>
<feature type="active site" description="Glycyl thioester intermediate" evidence="7">
    <location>
        <position position="1006"/>
    </location>
</feature>
<dbReference type="FunFam" id="3.30.2160.10:FF:000002">
    <property type="entry name" value="Putative Ubiquitin-protein ligase E3C"/>
    <property type="match status" value="1"/>
</dbReference>
<dbReference type="InterPro" id="IPR044611">
    <property type="entry name" value="E3A/B/C-like"/>
</dbReference>
<dbReference type="GO" id="GO:0006511">
    <property type="term" value="P:ubiquitin-dependent protein catabolic process"/>
    <property type="evidence" value="ECO:0007669"/>
    <property type="project" value="TreeGrafter"/>
</dbReference>
<dbReference type="Pfam" id="PF00632">
    <property type="entry name" value="HECT"/>
    <property type="match status" value="1"/>
</dbReference>
<keyword evidence="3" id="KW-0808">Transferase</keyword>
<protein>
    <recommendedName>
        <fullName evidence="2">HECT-type E3 ubiquitin transferase</fullName>
        <ecNumber evidence="2">2.3.2.26</ecNumber>
    </recommendedName>
</protein>
<dbReference type="CDD" id="cd00078">
    <property type="entry name" value="HECTc"/>
    <property type="match status" value="1"/>
</dbReference>
<dbReference type="CDD" id="cd23767">
    <property type="entry name" value="IQCD"/>
    <property type="match status" value="1"/>
</dbReference>
<dbReference type="Gene3D" id="3.30.2160.10">
    <property type="entry name" value="Hect, E3 ligase catalytic domain"/>
    <property type="match status" value="1"/>
</dbReference>
<dbReference type="SUPFAM" id="SSF56204">
    <property type="entry name" value="Hect, E3 ligase catalytic domain"/>
    <property type="match status" value="1"/>
</dbReference>
<dbReference type="FunFam" id="3.30.2410.10:FF:000011">
    <property type="entry name" value="Putative Ubiquitin-protein ligase E3C"/>
    <property type="match status" value="1"/>
</dbReference>
<dbReference type="InterPro" id="IPR000569">
    <property type="entry name" value="HECT_dom"/>
</dbReference>
<sequence length="1038" mass="118163">MFFSGDPTSRKRVALGGRSSKERDTQKLMEQTRMERDRRLWQRKQNAAAIIIQKCFRGRKAAKAERAKVREQFLSRYGSYCQNTDRRCFCEDSDYLRQLFFFFNARNAGDYTVLVETCRGMLNLVQDNVNIVSLFAGVDYLAVHALVDHRVKNLAYICILSLYQNRSRFRQQLLVPDAESVMQSTVLLEAVAALIDPKLPWACKTVSYICHRNVFALFREIVLAERENVKTSSSTGKQSGVEHILGFMISHTGQNSCTCPNVDPQFSFSSQMLTVPFLWKFFPSLKGVFSTLGLSQHYIHQMSLCLQNHANLLPGDISAEYPGYACLLGNILEAAGVTLSQPACPFEMAIDLAAVTTFLLEALPPIKSSTQKAKEDAAMIEEDADSGDDIQIALDEDLERQIISSIDSRFMLQLKCVMLQINILFGGISSVGDDRSVVAIGAACAFLHVTFNTLPIERIMTVLAYRTELVRVLWEFMKNCHDNKRWSSLPEHLSLVPGDAPGWLLPLAVFCPVYKHMLMIVDNEEFYEQERPLSLRDIRSLIVILRQALWQLLWVSPTHPNASAKTALRGNTSKQNPYEFVKNKVSIVASELLSQLQDWNNRREFAPPSDFHADGVDDFFISQAVIDGTKANEIMKLAPFLIPFTSRVKIFNSQLVAIKQRHGPHGVFARNRFRIRRDHILEDAYNQMSALSEEDLRGLIRVTFVNELGVEEAGIDGGGIFKDFMENITRAAFDVQYGLFKETVDHLLYPNPGSGLIHEQHLQFFHFLGSLLAKAMFEGILVDIPFATFFLSKLKQKFNYLNDLPSLDPELYRHLIFLKMYYVQHYQGDIAGLELYFVIVNNEYGEQTEEELLPGGRNLRVTNENVITFIHLVSNHRLNFQIRQQSSHFLRGFQQLIQKDWIDMFNEHELQLLISGSLESLDVDDLLTHANYAGGYHKEHYVIDMFWDVIKGFSLENQKKFLKFVTGCSRGPLLGFKYLEPLFCIQRAAGNASDEALDRLPTSATCMNLLKLPPYRSKEQMKAKLLYAINAEAGFDLS</sequence>
<dbReference type="GO" id="GO:0000209">
    <property type="term" value="P:protein polyubiquitination"/>
    <property type="evidence" value="ECO:0007669"/>
    <property type="project" value="InterPro"/>
</dbReference>
<feature type="domain" description="HECT" evidence="9">
    <location>
        <begin position="692"/>
        <end position="1038"/>
    </location>
</feature>
<evidence type="ECO:0000256" key="5">
    <source>
        <dbReference type="ARBA" id="ARBA00057703"/>
    </source>
</evidence>
<evidence type="ECO:0000256" key="7">
    <source>
        <dbReference type="PROSITE-ProRule" id="PRU00104"/>
    </source>
</evidence>
<evidence type="ECO:0000256" key="6">
    <source>
        <dbReference type="ARBA" id="ARBA00061247"/>
    </source>
</evidence>
<keyword evidence="11" id="KW-1185">Reference proteome</keyword>